<keyword evidence="3" id="KW-1185">Reference proteome</keyword>
<evidence type="ECO:0000313" key="3">
    <source>
        <dbReference type="Proteomes" id="UP001500630"/>
    </source>
</evidence>
<dbReference type="Proteomes" id="UP001500630">
    <property type="component" value="Unassembled WGS sequence"/>
</dbReference>
<name>A0ABP6YBG7_9ACTN</name>
<reference evidence="3" key="1">
    <citation type="journal article" date="2019" name="Int. J. Syst. Evol. Microbiol.">
        <title>The Global Catalogue of Microorganisms (GCM) 10K type strain sequencing project: providing services to taxonomists for standard genome sequencing and annotation.</title>
        <authorList>
            <consortium name="The Broad Institute Genomics Platform"/>
            <consortium name="The Broad Institute Genome Sequencing Center for Infectious Disease"/>
            <person name="Wu L."/>
            <person name="Ma J."/>
        </authorList>
    </citation>
    <scope>NUCLEOTIDE SEQUENCE [LARGE SCALE GENOMIC DNA]</scope>
    <source>
        <strain evidence="3">JCM 17326</strain>
    </source>
</reference>
<organism evidence="2 3">
    <name type="scientific">Nonomuraea rosea</name>
    <dbReference type="NCBI Taxonomy" id="638574"/>
    <lineage>
        <taxon>Bacteria</taxon>
        <taxon>Bacillati</taxon>
        <taxon>Actinomycetota</taxon>
        <taxon>Actinomycetes</taxon>
        <taxon>Streptosporangiales</taxon>
        <taxon>Streptosporangiaceae</taxon>
        <taxon>Nonomuraea</taxon>
    </lineage>
</organism>
<feature type="region of interest" description="Disordered" evidence="1">
    <location>
        <begin position="59"/>
        <end position="80"/>
    </location>
</feature>
<accession>A0ABP6YBG7</accession>
<sequence>MAARYGKFAVPRGHRAVEQAERVIGLVGELEQYENTYRLCYDGPGPGAQVRQVDRDRTHTGGLQQRAGRHRNVLSAAAAG</sequence>
<dbReference type="RefSeq" id="WP_345568524.1">
    <property type="nucleotide sequence ID" value="NZ_BAABDQ010000018.1"/>
</dbReference>
<protein>
    <submittedName>
        <fullName evidence="2">Uncharacterized protein</fullName>
    </submittedName>
</protein>
<proteinExistence type="predicted"/>
<evidence type="ECO:0000313" key="2">
    <source>
        <dbReference type="EMBL" id="GAA3578406.1"/>
    </source>
</evidence>
<evidence type="ECO:0000256" key="1">
    <source>
        <dbReference type="SAM" id="MobiDB-lite"/>
    </source>
</evidence>
<dbReference type="EMBL" id="BAABDQ010000018">
    <property type="protein sequence ID" value="GAA3578406.1"/>
    <property type="molecule type" value="Genomic_DNA"/>
</dbReference>
<gene>
    <name evidence="2" type="ORF">GCM10022419_069810</name>
</gene>
<comment type="caution">
    <text evidence="2">The sequence shown here is derived from an EMBL/GenBank/DDBJ whole genome shotgun (WGS) entry which is preliminary data.</text>
</comment>